<dbReference type="OrthoDB" id="6493944at2759"/>
<dbReference type="eggNOG" id="KOG1281">
    <property type="taxonomic scope" value="Eukaryota"/>
</dbReference>
<feature type="transmembrane region" description="Helical" evidence="5">
    <location>
        <begin position="476"/>
        <end position="500"/>
    </location>
</feature>
<protein>
    <submittedName>
        <fullName evidence="6">Anion transporter family protein</fullName>
    </submittedName>
</protein>
<dbReference type="EMBL" id="DS113967">
    <property type="protein sequence ID" value="EAX92442.1"/>
    <property type="molecule type" value="Genomic_DNA"/>
</dbReference>
<feature type="transmembrane region" description="Helical" evidence="5">
    <location>
        <begin position="436"/>
        <end position="456"/>
    </location>
</feature>
<dbReference type="VEuPathDB" id="TrichDB:TVAG_327510"/>
<keyword evidence="4 5" id="KW-0472">Membrane</keyword>
<dbReference type="NCBIfam" id="TIGR00785">
    <property type="entry name" value="dass"/>
    <property type="match status" value="1"/>
</dbReference>
<keyword evidence="7" id="KW-1185">Reference proteome</keyword>
<evidence type="ECO:0000256" key="4">
    <source>
        <dbReference type="ARBA" id="ARBA00023136"/>
    </source>
</evidence>
<proteinExistence type="predicted"/>
<comment type="subcellular location">
    <subcellularLocation>
        <location evidence="1">Membrane</location>
        <topology evidence="1">Multi-pass membrane protein</topology>
    </subcellularLocation>
</comment>
<dbReference type="GO" id="GO:0022857">
    <property type="term" value="F:transmembrane transporter activity"/>
    <property type="evidence" value="ECO:0000318"/>
    <property type="project" value="GO_Central"/>
</dbReference>
<feature type="transmembrane region" description="Helical" evidence="5">
    <location>
        <begin position="44"/>
        <end position="68"/>
    </location>
</feature>
<gene>
    <name evidence="6" type="ORF">TVAG_327510</name>
</gene>
<feature type="transmembrane region" description="Helical" evidence="5">
    <location>
        <begin position="119"/>
        <end position="141"/>
    </location>
</feature>
<dbReference type="CDD" id="cd01115">
    <property type="entry name" value="SLC13_permease"/>
    <property type="match status" value="1"/>
</dbReference>
<dbReference type="VEuPathDB" id="TrichDB:TVAGG3_0894560"/>
<dbReference type="InterPro" id="IPR001898">
    <property type="entry name" value="SLC13A/DASS"/>
</dbReference>
<feature type="transmembrane region" description="Helical" evidence="5">
    <location>
        <begin position="391"/>
        <end position="424"/>
    </location>
</feature>
<name>A2FRM3_TRIV3</name>
<dbReference type="GO" id="GO:0015556">
    <property type="term" value="F:C4-dicarboxylate transmembrane transporter activity"/>
    <property type="evidence" value="ECO:0007669"/>
    <property type="project" value="UniProtKB-ARBA"/>
</dbReference>
<dbReference type="Pfam" id="PF00939">
    <property type="entry name" value="Na_sulph_symp"/>
    <property type="match status" value="1"/>
</dbReference>
<sequence length="516" mass="56477">MNATWKRVIWWLEFIGPIIVAFPFLFNLVTIVKGKPASQAFGIVLLTALYWILEPIPIVVTSFIPIVFMPLFGVSSAKAIASSMFSDTSLIFLGGFIFSIAMVRWNLHSRIALKTVLIFGLRPNILLLGIIIITAFLSMWISNTATALTMVPNAIAIISKIEEMTGDPSTVAPFAKALFLGIAYSASIGGMATLIGTPPNLIFAQVAADSFPKAPAIGFAQFLFVALPVSVVILIVMYFFFVIFYLRKIKLPTNMDESVFRDNYDRLGKWSPAEIIIGIMFILLAFLWFFRADLEFGEKAKLVGWTNRLFKKGSSYIQDGTVALIMAILLFIIRVPAPSPKFEKKLEQAESKIPWTILFLFSGGFALNQGFKDSTLDSWIGNNLSGLSNLPLFVLLICITFLTAALSNIASNTACANILLPIVAALAKNAQKHHPWVLMIPTAFATSCCFIMPVATPPNLICFGSGRLTTKDFVTAGAAINVISLFLVIGLCIALVPPVFDAKGFPEWAMTNTTKP</sequence>
<dbReference type="SMR" id="A2FRM3"/>
<evidence type="ECO:0000256" key="3">
    <source>
        <dbReference type="ARBA" id="ARBA00022989"/>
    </source>
</evidence>
<dbReference type="STRING" id="5722.A2FRM3"/>
<dbReference type="OMA" id="LMGIWWM"/>
<feature type="transmembrane region" description="Helical" evidence="5">
    <location>
        <begin position="267"/>
        <end position="290"/>
    </location>
</feature>
<organism evidence="6 7">
    <name type="scientific">Trichomonas vaginalis (strain ATCC PRA-98 / G3)</name>
    <dbReference type="NCBI Taxonomy" id="412133"/>
    <lineage>
        <taxon>Eukaryota</taxon>
        <taxon>Metamonada</taxon>
        <taxon>Parabasalia</taxon>
        <taxon>Trichomonadida</taxon>
        <taxon>Trichomonadidae</taxon>
        <taxon>Trichomonas</taxon>
    </lineage>
</organism>
<evidence type="ECO:0000256" key="5">
    <source>
        <dbReference type="SAM" id="Phobius"/>
    </source>
</evidence>
<dbReference type="PANTHER" id="PTHR10283">
    <property type="entry name" value="SOLUTE CARRIER FAMILY 13 MEMBER"/>
    <property type="match status" value="1"/>
</dbReference>
<dbReference type="GO" id="GO:0005886">
    <property type="term" value="C:plasma membrane"/>
    <property type="evidence" value="ECO:0000318"/>
    <property type="project" value="GO_Central"/>
</dbReference>
<evidence type="ECO:0000313" key="6">
    <source>
        <dbReference type="EMBL" id="EAX92442.1"/>
    </source>
</evidence>
<keyword evidence="3 5" id="KW-1133">Transmembrane helix</keyword>
<keyword evidence="2 5" id="KW-0812">Transmembrane</keyword>
<dbReference type="GO" id="GO:0005310">
    <property type="term" value="F:dicarboxylic acid transmembrane transporter activity"/>
    <property type="evidence" value="ECO:0007669"/>
    <property type="project" value="UniProtKB-ARBA"/>
</dbReference>
<dbReference type="InParanoid" id="A2FRM3"/>
<dbReference type="AlphaFoldDB" id="A2FRM3"/>
<dbReference type="Proteomes" id="UP000001542">
    <property type="component" value="Unassembled WGS sequence"/>
</dbReference>
<feature type="transmembrane region" description="Helical" evidence="5">
    <location>
        <begin position="219"/>
        <end position="246"/>
    </location>
</feature>
<feature type="transmembrane region" description="Helical" evidence="5">
    <location>
        <begin position="14"/>
        <end position="32"/>
    </location>
</feature>
<accession>A2FRM3</accession>
<reference evidence="6" key="2">
    <citation type="journal article" date="2007" name="Science">
        <title>Draft genome sequence of the sexually transmitted pathogen Trichomonas vaginalis.</title>
        <authorList>
            <person name="Carlton J.M."/>
            <person name="Hirt R.P."/>
            <person name="Silva J.C."/>
            <person name="Delcher A.L."/>
            <person name="Schatz M."/>
            <person name="Zhao Q."/>
            <person name="Wortman J.R."/>
            <person name="Bidwell S.L."/>
            <person name="Alsmark U.C.M."/>
            <person name="Besteiro S."/>
            <person name="Sicheritz-Ponten T."/>
            <person name="Noel C.J."/>
            <person name="Dacks J.B."/>
            <person name="Foster P.G."/>
            <person name="Simillion C."/>
            <person name="Van de Peer Y."/>
            <person name="Miranda-Saavedra D."/>
            <person name="Barton G.J."/>
            <person name="Westrop G.D."/>
            <person name="Mueller S."/>
            <person name="Dessi D."/>
            <person name="Fiori P.L."/>
            <person name="Ren Q."/>
            <person name="Paulsen I."/>
            <person name="Zhang H."/>
            <person name="Bastida-Corcuera F.D."/>
            <person name="Simoes-Barbosa A."/>
            <person name="Brown M.T."/>
            <person name="Hayes R.D."/>
            <person name="Mukherjee M."/>
            <person name="Okumura C.Y."/>
            <person name="Schneider R."/>
            <person name="Smith A.J."/>
            <person name="Vanacova S."/>
            <person name="Villalvazo M."/>
            <person name="Haas B.J."/>
            <person name="Pertea M."/>
            <person name="Feldblyum T.V."/>
            <person name="Utterback T.R."/>
            <person name="Shu C.L."/>
            <person name="Osoegawa K."/>
            <person name="de Jong P.J."/>
            <person name="Hrdy I."/>
            <person name="Horvathova L."/>
            <person name="Zubacova Z."/>
            <person name="Dolezal P."/>
            <person name="Malik S.B."/>
            <person name="Logsdon J.M. Jr."/>
            <person name="Henze K."/>
            <person name="Gupta A."/>
            <person name="Wang C.C."/>
            <person name="Dunne R.L."/>
            <person name="Upcroft J.A."/>
            <person name="Upcroft P."/>
            <person name="White O."/>
            <person name="Salzberg S.L."/>
            <person name="Tang P."/>
            <person name="Chiu C.-H."/>
            <person name="Lee Y.-S."/>
            <person name="Embley T.M."/>
            <person name="Coombs G.H."/>
            <person name="Mottram J.C."/>
            <person name="Tachezy J."/>
            <person name="Fraser-Liggett C.M."/>
            <person name="Johnson P.J."/>
        </authorList>
    </citation>
    <scope>NUCLEOTIDE SEQUENCE [LARGE SCALE GENOMIC DNA]</scope>
    <source>
        <strain evidence="6">G3</strain>
    </source>
</reference>
<feature type="transmembrane region" description="Helical" evidence="5">
    <location>
        <begin position="353"/>
        <end position="371"/>
    </location>
</feature>
<evidence type="ECO:0000256" key="2">
    <source>
        <dbReference type="ARBA" id="ARBA00022692"/>
    </source>
</evidence>
<evidence type="ECO:0000313" key="7">
    <source>
        <dbReference type="Proteomes" id="UP000001542"/>
    </source>
</evidence>
<feature type="transmembrane region" description="Helical" evidence="5">
    <location>
        <begin position="315"/>
        <end position="333"/>
    </location>
</feature>
<evidence type="ECO:0000256" key="1">
    <source>
        <dbReference type="ARBA" id="ARBA00004141"/>
    </source>
</evidence>
<dbReference type="GO" id="GO:0055085">
    <property type="term" value="P:transmembrane transport"/>
    <property type="evidence" value="ECO:0000318"/>
    <property type="project" value="GO_Central"/>
</dbReference>
<dbReference type="PANTHER" id="PTHR10283:SF82">
    <property type="entry name" value="SOLUTE CARRIER FAMILY 13 MEMBER 2"/>
    <property type="match status" value="1"/>
</dbReference>
<feature type="transmembrane region" description="Helical" evidence="5">
    <location>
        <begin position="88"/>
        <end position="107"/>
    </location>
</feature>
<reference evidence="6" key="1">
    <citation type="submission" date="2006-10" db="EMBL/GenBank/DDBJ databases">
        <authorList>
            <person name="Amadeo P."/>
            <person name="Zhao Q."/>
            <person name="Wortman J."/>
            <person name="Fraser-Liggett C."/>
            <person name="Carlton J."/>
        </authorList>
    </citation>
    <scope>NUCLEOTIDE SEQUENCE</scope>
    <source>
        <strain evidence="6">G3</strain>
    </source>
</reference>